<organism evidence="1 2">
    <name type="scientific">Glossina palpalis gambiensis</name>
    <dbReference type="NCBI Taxonomy" id="67801"/>
    <lineage>
        <taxon>Eukaryota</taxon>
        <taxon>Metazoa</taxon>
        <taxon>Ecdysozoa</taxon>
        <taxon>Arthropoda</taxon>
        <taxon>Hexapoda</taxon>
        <taxon>Insecta</taxon>
        <taxon>Pterygota</taxon>
        <taxon>Neoptera</taxon>
        <taxon>Endopterygota</taxon>
        <taxon>Diptera</taxon>
        <taxon>Brachycera</taxon>
        <taxon>Muscomorpha</taxon>
        <taxon>Hippoboscoidea</taxon>
        <taxon>Glossinidae</taxon>
        <taxon>Glossina</taxon>
    </lineage>
</organism>
<name>A0A1B0BNV8_9MUSC</name>
<proteinExistence type="predicted"/>
<evidence type="ECO:0000313" key="1">
    <source>
        <dbReference type="EnsemblMetazoa" id="GPPI035895-PA"/>
    </source>
</evidence>
<reference evidence="2" key="1">
    <citation type="submission" date="2015-01" db="EMBL/GenBank/DDBJ databases">
        <authorList>
            <person name="Aksoy S."/>
            <person name="Warren W."/>
            <person name="Wilson R.K."/>
        </authorList>
    </citation>
    <scope>NUCLEOTIDE SEQUENCE [LARGE SCALE GENOMIC DNA]</scope>
    <source>
        <strain evidence="2">IAEA</strain>
    </source>
</reference>
<dbReference type="VEuPathDB" id="VectorBase:GPPI035895"/>
<accession>A0A1B0BNV8</accession>
<dbReference type="AlphaFoldDB" id="A0A1B0BNV8"/>
<dbReference type="EnsemblMetazoa" id="GPPI035895-RA">
    <property type="protein sequence ID" value="GPPI035895-PA"/>
    <property type="gene ID" value="GPPI035895"/>
</dbReference>
<sequence>MLLVASNIDRGRNVCGAIHMKVHQFAFLSFKHILEILIQEIKKSAENSWFSQFKSGKACCQSNKKNVFRVCIRFGLKLLIDLVVIHDY</sequence>
<evidence type="ECO:0000313" key="2">
    <source>
        <dbReference type="Proteomes" id="UP000092460"/>
    </source>
</evidence>
<reference evidence="1" key="2">
    <citation type="submission" date="2020-05" db="UniProtKB">
        <authorList>
            <consortium name="EnsemblMetazoa"/>
        </authorList>
    </citation>
    <scope>IDENTIFICATION</scope>
    <source>
        <strain evidence="1">IAEA</strain>
    </source>
</reference>
<dbReference type="Proteomes" id="UP000092460">
    <property type="component" value="Unassembled WGS sequence"/>
</dbReference>
<protein>
    <submittedName>
        <fullName evidence="1">Uncharacterized protein</fullName>
    </submittedName>
</protein>
<dbReference type="EMBL" id="JXJN01017620">
    <property type="status" value="NOT_ANNOTATED_CDS"/>
    <property type="molecule type" value="Genomic_DNA"/>
</dbReference>
<keyword evidence="2" id="KW-1185">Reference proteome</keyword>